<dbReference type="Gene3D" id="3.30.450.380">
    <property type="match status" value="1"/>
</dbReference>
<dbReference type="Proteomes" id="UP000325187">
    <property type="component" value="Unassembled WGS sequence"/>
</dbReference>
<dbReference type="PANTHER" id="PTHR30486">
    <property type="entry name" value="TWITCHING MOTILITY PROTEIN PILT"/>
    <property type="match status" value="1"/>
</dbReference>
<accession>A0A5A7MYQ2</accession>
<dbReference type="Gene3D" id="3.40.50.300">
    <property type="entry name" value="P-loop containing nucleotide triphosphate hydrolases"/>
    <property type="match status" value="1"/>
</dbReference>
<sequence length="431" mass="48096">MPDKERVTELYSTDNLTKIKDEILPVVLDQIDGKALVGLTREELLEALEPIVLSTTAERKIMLNNKELGYLRRALLDEIVGFGPLEPLLADSRVNDILVNAPDQVYAEREGKLEISDVTFRDNEHILQIANKICNWVGRRVDMTTPMADARLPDGSRVNVIVPPLALRGPSISIRKFSKNRMELPDLVARGSLSEAMARFMQIATHARLNIVISGGTGSGKTTMLNALSQYIDPGERIVTIEDAAELQLRQPHVVPLETRPANLEGAGQVTISDLLVNALRMRPDRIILGEVRGKECFDMLQAFNTGHDGGMCTLHANRPREAISRMENLVAMGNPNFPTRAVRQQISETIDIVIQVKRMRDGKRRVTDIVEVIGMEGDVITTQSLYNFEYSENEQSNSVTGTYEYSGLPFRCAKRVREAGLGRNLEELLQ</sequence>
<evidence type="ECO:0000313" key="5">
    <source>
        <dbReference type="Proteomes" id="UP000322084"/>
    </source>
</evidence>
<evidence type="ECO:0000259" key="2">
    <source>
        <dbReference type="Pfam" id="PF00437"/>
    </source>
</evidence>
<dbReference type="InterPro" id="IPR001482">
    <property type="entry name" value="T2SS/T4SS_dom"/>
</dbReference>
<comment type="caution">
    <text evidence="3">The sequence shown here is derived from an EMBL/GenBank/DDBJ whole genome shotgun (WGS) entry which is preliminary data.</text>
</comment>
<keyword evidence="6" id="KW-1185">Reference proteome</keyword>
<dbReference type="PANTHER" id="PTHR30486:SF15">
    <property type="entry name" value="TYPE II_IV SECRETION SYSTEM ATPASE"/>
    <property type="match status" value="1"/>
</dbReference>
<dbReference type="InterPro" id="IPR050921">
    <property type="entry name" value="T4SS_GSP_E_ATPase"/>
</dbReference>
<evidence type="ECO:0000313" key="6">
    <source>
        <dbReference type="Proteomes" id="UP000325187"/>
    </source>
</evidence>
<reference evidence="5 6" key="1">
    <citation type="submission" date="2019-09" db="EMBL/GenBank/DDBJ databases">
        <title>NBRP : Genome information of microbial organism related human and environment.</title>
        <authorList>
            <person name="Hattori M."/>
            <person name="Oshima K."/>
            <person name="Inaba H."/>
            <person name="Suda W."/>
            <person name="Sakamoto M."/>
            <person name="Iino T."/>
            <person name="Kitahara M."/>
            <person name="Oshida Y."/>
            <person name="Iida T."/>
            <person name="Kudo T."/>
            <person name="Itoh T."/>
            <person name="Ohkuma M."/>
        </authorList>
    </citation>
    <scope>NUCLEOTIDE SEQUENCE [LARGE SCALE GENOMIC DNA]</scope>
    <source>
        <strain evidence="3 5">Hi-2</strain>
        <strain evidence="4 6">Mie-1</strain>
    </source>
</reference>
<accession>A0A5A7MLB8</accession>
<evidence type="ECO:0000313" key="4">
    <source>
        <dbReference type="EMBL" id="GER01211.1"/>
    </source>
</evidence>
<dbReference type="GO" id="GO:0016887">
    <property type="term" value="F:ATP hydrolysis activity"/>
    <property type="evidence" value="ECO:0007669"/>
    <property type="project" value="InterPro"/>
</dbReference>
<dbReference type="AlphaFoldDB" id="A0A5A7MLB8"/>
<proteinExistence type="inferred from homology"/>
<comment type="similarity">
    <text evidence="1">Belongs to the GSP E family.</text>
</comment>
<gene>
    <name evidence="3" type="ORF">JCM17844_04380</name>
    <name evidence="4" type="ORF">JCM17845_18340</name>
</gene>
<evidence type="ECO:0000256" key="1">
    <source>
        <dbReference type="ARBA" id="ARBA00006611"/>
    </source>
</evidence>
<organism evidence="3 5">
    <name type="scientific">Iodidimonas gelatinilytica</name>
    <dbReference type="NCBI Taxonomy" id="1236966"/>
    <lineage>
        <taxon>Bacteria</taxon>
        <taxon>Pseudomonadati</taxon>
        <taxon>Pseudomonadota</taxon>
        <taxon>Alphaproteobacteria</taxon>
        <taxon>Iodidimonadales</taxon>
        <taxon>Iodidimonadaceae</taxon>
        <taxon>Iodidimonas</taxon>
    </lineage>
</organism>
<dbReference type="SUPFAM" id="SSF52540">
    <property type="entry name" value="P-loop containing nucleoside triphosphate hydrolases"/>
    <property type="match status" value="1"/>
</dbReference>
<name>A0A5A7MLB8_9PROT</name>
<dbReference type="EMBL" id="BKCM01000008">
    <property type="protein sequence ID" value="GER01211.1"/>
    <property type="molecule type" value="Genomic_DNA"/>
</dbReference>
<dbReference type="Proteomes" id="UP000322084">
    <property type="component" value="Unassembled WGS sequence"/>
</dbReference>
<dbReference type="Pfam" id="PF00437">
    <property type="entry name" value="T2SSE"/>
    <property type="match status" value="1"/>
</dbReference>
<dbReference type="CDD" id="cd01130">
    <property type="entry name" value="VirB11-like_ATPase"/>
    <property type="match status" value="1"/>
</dbReference>
<dbReference type="InterPro" id="IPR027417">
    <property type="entry name" value="P-loop_NTPase"/>
</dbReference>
<feature type="domain" description="Bacterial type II secretion system protein E" evidence="2">
    <location>
        <begin position="81"/>
        <end position="356"/>
    </location>
</feature>
<protein>
    <submittedName>
        <fullName evidence="3">Pilus assembly protein CpaF</fullName>
    </submittedName>
</protein>
<evidence type="ECO:0000313" key="3">
    <source>
        <dbReference type="EMBL" id="GEQ96801.1"/>
    </source>
</evidence>
<dbReference type="EMBL" id="BKCL01000001">
    <property type="protein sequence ID" value="GEQ96801.1"/>
    <property type="molecule type" value="Genomic_DNA"/>
</dbReference>